<proteinExistence type="predicted"/>
<protein>
    <recommendedName>
        <fullName evidence="2">Cytochrome c-type biogenesis protein H Ig-like domain-containing protein</fullName>
    </recommendedName>
</protein>
<dbReference type="PANTHER" id="PTHR47870:SF1">
    <property type="entry name" value="CYTOCHROME C-TYPE BIOGENESIS PROTEIN CCMH"/>
    <property type="match status" value="1"/>
</dbReference>
<dbReference type="InterPro" id="IPR056412">
    <property type="entry name" value="Ig_CycH"/>
</dbReference>
<name>A0A1Y5HS64_OLEAN</name>
<dbReference type="GO" id="GO:0017004">
    <property type="term" value="P:cytochrome complex assembly"/>
    <property type="evidence" value="ECO:0007669"/>
    <property type="project" value="UniProtKB-KW"/>
</dbReference>
<dbReference type="Proteomes" id="UP000227088">
    <property type="component" value="Unassembled WGS sequence"/>
</dbReference>
<feature type="domain" description="Cytochrome c-type biogenesis protein H Ig-like" evidence="2">
    <location>
        <begin position="209"/>
        <end position="316"/>
    </location>
</feature>
<sequence>KIFTAFGLFIVMVSSVLFLYQDMGAQDEIVATQLLNKLNNAKLTDEEQQTLKESLRKASINKPENGEWIYLYARMLYSDGQYVEGVATFEKILSTLPPEALADRAATLVQIAQGKFYISEQAASVEIYDILEQALAIEPGNSQGLGLAGIVAFELERYDEALVHWKALWFNMSSSPEAGALEQGIQRIVARLEEQGKTVDLSWMKRAEVKVLVTITDELKAQLKDGDAIFVMAKATSGPVMPLAALKVMAKDLPQEVILDDSLGMVPGLALSKFEEVQIIARVAKGGQPMANPGDFQGIVSPVIVKSDDTVTLVINQVVK</sequence>
<accession>A0A1Y5HS64</accession>
<gene>
    <name evidence="3" type="ORF">A9R00_10835</name>
</gene>
<dbReference type="Pfam" id="PF23892">
    <property type="entry name" value="Ig_CycH"/>
    <property type="match status" value="1"/>
</dbReference>
<keyword evidence="1" id="KW-0201">Cytochrome c-type biogenesis</keyword>
<comment type="caution">
    <text evidence="3">The sequence shown here is derived from an EMBL/GenBank/DDBJ whole genome shotgun (WGS) entry which is preliminary data.</text>
</comment>
<organism evidence="3 4">
    <name type="scientific">Oleispira antarctica</name>
    <dbReference type="NCBI Taxonomy" id="188908"/>
    <lineage>
        <taxon>Bacteria</taxon>
        <taxon>Pseudomonadati</taxon>
        <taxon>Pseudomonadota</taxon>
        <taxon>Gammaproteobacteria</taxon>
        <taxon>Oceanospirillales</taxon>
        <taxon>Oceanospirillaceae</taxon>
        <taxon>Oleispira</taxon>
    </lineage>
</organism>
<dbReference type="AlphaFoldDB" id="A0A1Y5HS64"/>
<evidence type="ECO:0000256" key="1">
    <source>
        <dbReference type="ARBA" id="ARBA00022748"/>
    </source>
</evidence>
<dbReference type="InterPro" id="IPR051263">
    <property type="entry name" value="C-type_cytochrome_biogenesis"/>
</dbReference>
<evidence type="ECO:0000313" key="3">
    <source>
        <dbReference type="EMBL" id="OUS37932.1"/>
    </source>
</evidence>
<feature type="non-terminal residue" evidence="3">
    <location>
        <position position="1"/>
    </location>
</feature>
<evidence type="ECO:0000259" key="2">
    <source>
        <dbReference type="Pfam" id="PF23892"/>
    </source>
</evidence>
<dbReference type="EMBL" id="MABE01000622">
    <property type="protein sequence ID" value="OUS37932.1"/>
    <property type="molecule type" value="Genomic_DNA"/>
</dbReference>
<dbReference type="Gene3D" id="1.25.40.10">
    <property type="entry name" value="Tetratricopeptide repeat domain"/>
    <property type="match status" value="1"/>
</dbReference>
<dbReference type="InterPro" id="IPR011990">
    <property type="entry name" value="TPR-like_helical_dom_sf"/>
</dbReference>
<dbReference type="SUPFAM" id="SSF48452">
    <property type="entry name" value="TPR-like"/>
    <property type="match status" value="1"/>
</dbReference>
<evidence type="ECO:0000313" key="4">
    <source>
        <dbReference type="Proteomes" id="UP000227088"/>
    </source>
</evidence>
<reference evidence="4" key="1">
    <citation type="journal article" date="2017" name="Proc. Natl. Acad. Sci. U.S.A.">
        <title>Simulation of Deepwater Horizon oil plume reveals substrate specialization within a complex community of hydrocarbon degraders.</title>
        <authorList>
            <person name="Hu P."/>
            <person name="Dubinsky E.A."/>
            <person name="Probst A.J."/>
            <person name="Wang J."/>
            <person name="Sieber C.M.K."/>
            <person name="Tom L.M."/>
            <person name="Gardinali P."/>
            <person name="Banfield J.F."/>
            <person name="Atlas R.M."/>
            <person name="Andersen G.L."/>
        </authorList>
    </citation>
    <scope>NUCLEOTIDE SEQUENCE [LARGE SCALE GENOMIC DNA]</scope>
</reference>
<dbReference type="PANTHER" id="PTHR47870">
    <property type="entry name" value="CYTOCHROME C-TYPE BIOGENESIS PROTEIN CCMH"/>
    <property type="match status" value="1"/>
</dbReference>